<feature type="non-terminal residue" evidence="1">
    <location>
        <position position="59"/>
    </location>
</feature>
<sequence length="59" mass="7179">MYEIPGTTDIFQVENHPGKETDQLWNDYFTHVKVSKFFDESRRDKIRVRVPCHKYLECM</sequence>
<organism evidence="1 2">
    <name type="scientific">Clathrospora elynae</name>
    <dbReference type="NCBI Taxonomy" id="706981"/>
    <lineage>
        <taxon>Eukaryota</taxon>
        <taxon>Fungi</taxon>
        <taxon>Dikarya</taxon>
        <taxon>Ascomycota</taxon>
        <taxon>Pezizomycotina</taxon>
        <taxon>Dothideomycetes</taxon>
        <taxon>Pleosporomycetidae</taxon>
        <taxon>Pleosporales</taxon>
        <taxon>Diademaceae</taxon>
        <taxon>Clathrospora</taxon>
    </lineage>
</organism>
<dbReference type="Proteomes" id="UP000800038">
    <property type="component" value="Unassembled WGS sequence"/>
</dbReference>
<protein>
    <submittedName>
        <fullName evidence="1">Uncharacterized protein</fullName>
    </submittedName>
</protein>
<name>A0A6A5SS04_9PLEO</name>
<accession>A0A6A5SS04</accession>
<evidence type="ECO:0000313" key="2">
    <source>
        <dbReference type="Proteomes" id="UP000800038"/>
    </source>
</evidence>
<dbReference type="AlphaFoldDB" id="A0A6A5SS04"/>
<dbReference type="EMBL" id="ML976031">
    <property type="protein sequence ID" value="KAF1942873.1"/>
    <property type="molecule type" value="Genomic_DNA"/>
</dbReference>
<gene>
    <name evidence="1" type="ORF">EJ02DRAFT_453971</name>
</gene>
<dbReference type="OrthoDB" id="2993351at2759"/>
<proteinExistence type="predicted"/>
<reference evidence="1" key="1">
    <citation type="journal article" date="2020" name="Stud. Mycol.">
        <title>101 Dothideomycetes genomes: a test case for predicting lifestyles and emergence of pathogens.</title>
        <authorList>
            <person name="Haridas S."/>
            <person name="Albert R."/>
            <person name="Binder M."/>
            <person name="Bloem J."/>
            <person name="Labutti K."/>
            <person name="Salamov A."/>
            <person name="Andreopoulos B."/>
            <person name="Baker S."/>
            <person name="Barry K."/>
            <person name="Bills G."/>
            <person name="Bluhm B."/>
            <person name="Cannon C."/>
            <person name="Castanera R."/>
            <person name="Culley D."/>
            <person name="Daum C."/>
            <person name="Ezra D."/>
            <person name="Gonzalez J."/>
            <person name="Henrissat B."/>
            <person name="Kuo A."/>
            <person name="Liang C."/>
            <person name="Lipzen A."/>
            <person name="Lutzoni F."/>
            <person name="Magnuson J."/>
            <person name="Mondo S."/>
            <person name="Nolan M."/>
            <person name="Ohm R."/>
            <person name="Pangilinan J."/>
            <person name="Park H.-J."/>
            <person name="Ramirez L."/>
            <person name="Alfaro M."/>
            <person name="Sun H."/>
            <person name="Tritt A."/>
            <person name="Yoshinaga Y."/>
            <person name="Zwiers L.-H."/>
            <person name="Turgeon B."/>
            <person name="Goodwin S."/>
            <person name="Spatafora J."/>
            <person name="Crous P."/>
            <person name="Grigoriev I."/>
        </authorList>
    </citation>
    <scope>NUCLEOTIDE SEQUENCE</scope>
    <source>
        <strain evidence="1">CBS 161.51</strain>
    </source>
</reference>
<keyword evidence="2" id="KW-1185">Reference proteome</keyword>
<evidence type="ECO:0000313" key="1">
    <source>
        <dbReference type="EMBL" id="KAF1942873.1"/>
    </source>
</evidence>